<dbReference type="Proteomes" id="UP001597241">
    <property type="component" value="Unassembled WGS sequence"/>
</dbReference>
<name>A0ABW3WJT5_9FLAO</name>
<gene>
    <name evidence="1" type="ORF">ACFQ5N_01715</name>
</gene>
<comment type="caution">
    <text evidence="1">The sequence shown here is derived from an EMBL/GenBank/DDBJ whole genome shotgun (WGS) entry which is preliminary data.</text>
</comment>
<accession>A0ABW3WJT5</accession>
<dbReference type="EMBL" id="JBHTMV010000002">
    <property type="protein sequence ID" value="MFD1292539.1"/>
    <property type="molecule type" value="Genomic_DNA"/>
</dbReference>
<organism evidence="1 2">
    <name type="scientific">Lutibacter holmesii</name>
    <dbReference type="NCBI Taxonomy" id="1137985"/>
    <lineage>
        <taxon>Bacteria</taxon>
        <taxon>Pseudomonadati</taxon>
        <taxon>Bacteroidota</taxon>
        <taxon>Flavobacteriia</taxon>
        <taxon>Flavobacteriales</taxon>
        <taxon>Flavobacteriaceae</taxon>
        <taxon>Lutibacter</taxon>
    </lineage>
</organism>
<proteinExistence type="predicted"/>
<keyword evidence="2" id="KW-1185">Reference proteome</keyword>
<protein>
    <submittedName>
        <fullName evidence="1">Uncharacterized protein</fullName>
    </submittedName>
</protein>
<evidence type="ECO:0000313" key="1">
    <source>
        <dbReference type="EMBL" id="MFD1292539.1"/>
    </source>
</evidence>
<sequence length="138" mass="16535">MTTKTQLTDNQLLERIEECTLDPSDFTHETLLRLTWILINKYGLNEAILKNTEIKQNYYKTALSSDKFNITLTKAYTEILHHFMERSSTNDFEKLLREFPRLKYNFKNLVKTHYGYNILKEHRKEEPKINGKPILFTF</sequence>
<reference evidence="2" key="1">
    <citation type="journal article" date="2019" name="Int. J. Syst. Evol. Microbiol.">
        <title>The Global Catalogue of Microorganisms (GCM) 10K type strain sequencing project: providing services to taxonomists for standard genome sequencing and annotation.</title>
        <authorList>
            <consortium name="The Broad Institute Genomics Platform"/>
            <consortium name="The Broad Institute Genome Sequencing Center for Infectious Disease"/>
            <person name="Wu L."/>
            <person name="Ma J."/>
        </authorList>
    </citation>
    <scope>NUCLEOTIDE SEQUENCE [LARGE SCALE GENOMIC DNA]</scope>
    <source>
        <strain evidence="2">CCUG 62221</strain>
    </source>
</reference>
<evidence type="ECO:0000313" key="2">
    <source>
        <dbReference type="Proteomes" id="UP001597241"/>
    </source>
</evidence>
<dbReference type="RefSeq" id="WP_386807195.1">
    <property type="nucleotide sequence ID" value="NZ_JBHTMV010000002.1"/>
</dbReference>